<feature type="signal peptide" evidence="2">
    <location>
        <begin position="1"/>
        <end position="19"/>
    </location>
</feature>
<keyword evidence="3" id="KW-1185">Reference proteome</keyword>
<feature type="chain" id="PRO_5005656591" evidence="2">
    <location>
        <begin position="20"/>
        <end position="79"/>
    </location>
</feature>
<feature type="compositionally biased region" description="Basic and acidic residues" evidence="1">
    <location>
        <begin position="28"/>
        <end position="37"/>
    </location>
</feature>
<feature type="region of interest" description="Disordered" evidence="1">
    <location>
        <begin position="28"/>
        <end position="65"/>
    </location>
</feature>
<evidence type="ECO:0000256" key="2">
    <source>
        <dbReference type="SAM" id="SignalP"/>
    </source>
</evidence>
<dbReference type="AlphaFoldDB" id="A0A0M3I3T5"/>
<name>A0A0M3I3T5_ASCLU</name>
<dbReference type="Proteomes" id="UP000036681">
    <property type="component" value="Unplaced"/>
</dbReference>
<sequence length="79" mass="8356">MPSMNVACVLVHFSVVCTADDEPKLNESEVTRQRHSDGSVVNRTPSAAGVQTTAKVSPSQSWGRPMPLALAPPAITVLI</sequence>
<feature type="compositionally biased region" description="Polar residues" evidence="1">
    <location>
        <begin position="39"/>
        <end position="62"/>
    </location>
</feature>
<organism evidence="3 4">
    <name type="scientific">Ascaris lumbricoides</name>
    <name type="common">Giant roundworm</name>
    <dbReference type="NCBI Taxonomy" id="6252"/>
    <lineage>
        <taxon>Eukaryota</taxon>
        <taxon>Metazoa</taxon>
        <taxon>Ecdysozoa</taxon>
        <taxon>Nematoda</taxon>
        <taxon>Chromadorea</taxon>
        <taxon>Rhabditida</taxon>
        <taxon>Spirurina</taxon>
        <taxon>Ascaridomorpha</taxon>
        <taxon>Ascaridoidea</taxon>
        <taxon>Ascarididae</taxon>
        <taxon>Ascaris</taxon>
    </lineage>
</organism>
<evidence type="ECO:0000256" key="1">
    <source>
        <dbReference type="SAM" id="MobiDB-lite"/>
    </source>
</evidence>
<proteinExistence type="predicted"/>
<evidence type="ECO:0000313" key="3">
    <source>
        <dbReference type="Proteomes" id="UP000036681"/>
    </source>
</evidence>
<dbReference type="WBParaSite" id="ALUE_0001134801-mRNA-1">
    <property type="protein sequence ID" value="ALUE_0001134801-mRNA-1"/>
    <property type="gene ID" value="ALUE_0001134801"/>
</dbReference>
<evidence type="ECO:0000313" key="4">
    <source>
        <dbReference type="WBParaSite" id="ALUE_0001134801-mRNA-1"/>
    </source>
</evidence>
<protein>
    <submittedName>
        <fullName evidence="4">Secreted protein</fullName>
    </submittedName>
</protein>
<accession>A0A0M3I3T5</accession>
<keyword evidence="2" id="KW-0732">Signal</keyword>
<reference evidence="4" key="1">
    <citation type="submission" date="2017-02" db="UniProtKB">
        <authorList>
            <consortium name="WormBaseParasite"/>
        </authorList>
    </citation>
    <scope>IDENTIFICATION</scope>
</reference>